<keyword evidence="4 12" id="KW-0808">Transferase</keyword>
<dbReference type="InterPro" id="IPR036097">
    <property type="entry name" value="HisK_dim/P_sf"/>
</dbReference>
<dbReference type="InterPro" id="IPR001638">
    <property type="entry name" value="Solute-binding_3/MltF_N"/>
</dbReference>
<dbReference type="SUPFAM" id="SSF47384">
    <property type="entry name" value="Homodimeric domain of signal transducing histidine kinase"/>
    <property type="match status" value="1"/>
</dbReference>
<dbReference type="InterPro" id="IPR003594">
    <property type="entry name" value="HATPase_dom"/>
</dbReference>
<protein>
    <recommendedName>
        <fullName evidence="2">histidine kinase</fullName>
        <ecNumber evidence="2">2.7.13.3</ecNumber>
    </recommendedName>
</protein>
<dbReference type="SMART" id="SM00091">
    <property type="entry name" value="PAS"/>
    <property type="match status" value="1"/>
</dbReference>
<dbReference type="Pfam" id="PF00497">
    <property type="entry name" value="SBP_bac_3"/>
    <property type="match status" value="1"/>
</dbReference>
<dbReference type="CDD" id="cd00075">
    <property type="entry name" value="HATPase"/>
    <property type="match status" value="1"/>
</dbReference>
<dbReference type="PROSITE" id="PS50109">
    <property type="entry name" value="HIS_KIN"/>
    <property type="match status" value="1"/>
</dbReference>
<evidence type="ECO:0000259" key="11">
    <source>
        <dbReference type="PROSITE" id="PS50112"/>
    </source>
</evidence>
<dbReference type="Gene3D" id="3.40.190.10">
    <property type="entry name" value="Periplasmic binding protein-like II"/>
    <property type="match status" value="2"/>
</dbReference>
<dbReference type="CDD" id="cd00130">
    <property type="entry name" value="PAS"/>
    <property type="match status" value="1"/>
</dbReference>
<dbReference type="RefSeq" id="WP_005976546.1">
    <property type="nucleotide sequence ID" value="NZ_CABKNW010000001.1"/>
</dbReference>
<name>A0AAX2J981_9FUSO</name>
<dbReference type="Pfam" id="PF02518">
    <property type="entry name" value="HATPase_c"/>
    <property type="match status" value="1"/>
</dbReference>
<keyword evidence="8" id="KW-0902">Two-component regulatory system</keyword>
<dbReference type="EC" id="2.7.13.3" evidence="2"/>
<dbReference type="Gene3D" id="1.10.287.130">
    <property type="match status" value="1"/>
</dbReference>
<dbReference type="Pfam" id="PF00989">
    <property type="entry name" value="PAS"/>
    <property type="match status" value="1"/>
</dbReference>
<dbReference type="Gene3D" id="3.30.450.20">
    <property type="entry name" value="PAS domain"/>
    <property type="match status" value="1"/>
</dbReference>
<dbReference type="InterPro" id="IPR013767">
    <property type="entry name" value="PAS_fold"/>
</dbReference>
<feature type="transmembrane region" description="Helical" evidence="9">
    <location>
        <begin position="7"/>
        <end position="26"/>
    </location>
</feature>
<keyword evidence="9" id="KW-0812">Transmembrane</keyword>
<feature type="transmembrane region" description="Helical" evidence="9">
    <location>
        <begin position="295"/>
        <end position="316"/>
    </location>
</feature>
<dbReference type="InterPro" id="IPR003661">
    <property type="entry name" value="HisK_dim/P_dom"/>
</dbReference>
<dbReference type="KEGG" id="ful:C4N20_11680"/>
<dbReference type="PRINTS" id="PR00344">
    <property type="entry name" value="BCTRLSENSOR"/>
</dbReference>
<dbReference type="CDD" id="cd00082">
    <property type="entry name" value="HisKA"/>
    <property type="match status" value="1"/>
</dbReference>
<evidence type="ECO:0000256" key="4">
    <source>
        <dbReference type="ARBA" id="ARBA00022679"/>
    </source>
</evidence>
<keyword evidence="9" id="KW-0472">Membrane</keyword>
<dbReference type="Gene3D" id="3.30.565.10">
    <property type="entry name" value="Histidine kinase-like ATPase, C-terminal domain"/>
    <property type="match status" value="1"/>
</dbReference>
<dbReference type="PROSITE" id="PS50112">
    <property type="entry name" value="PAS"/>
    <property type="match status" value="1"/>
</dbReference>
<keyword evidence="9" id="KW-1133">Transmembrane helix</keyword>
<dbReference type="GeneID" id="78455475"/>
<feature type="domain" description="Histidine kinase" evidence="10">
    <location>
        <begin position="459"/>
        <end position="667"/>
    </location>
</feature>
<evidence type="ECO:0000256" key="6">
    <source>
        <dbReference type="ARBA" id="ARBA00022777"/>
    </source>
</evidence>
<dbReference type="InterPro" id="IPR005467">
    <property type="entry name" value="His_kinase_dom"/>
</dbReference>
<evidence type="ECO:0000256" key="9">
    <source>
        <dbReference type="SAM" id="Phobius"/>
    </source>
</evidence>
<dbReference type="SUPFAM" id="SSF55874">
    <property type="entry name" value="ATPase domain of HSP90 chaperone/DNA topoisomerase II/histidine kinase"/>
    <property type="match status" value="1"/>
</dbReference>
<evidence type="ECO:0000259" key="10">
    <source>
        <dbReference type="PROSITE" id="PS50109"/>
    </source>
</evidence>
<dbReference type="PANTHER" id="PTHR43065:SF46">
    <property type="entry name" value="C4-DICARBOXYLATE TRANSPORT SENSOR PROTEIN DCTB"/>
    <property type="match status" value="1"/>
</dbReference>
<dbReference type="InterPro" id="IPR035965">
    <property type="entry name" value="PAS-like_dom_sf"/>
</dbReference>
<evidence type="ECO:0000256" key="1">
    <source>
        <dbReference type="ARBA" id="ARBA00000085"/>
    </source>
</evidence>
<keyword evidence="5" id="KW-0547">Nucleotide-binding</keyword>
<feature type="domain" description="PAS" evidence="11">
    <location>
        <begin position="330"/>
        <end position="410"/>
    </location>
</feature>
<keyword evidence="7" id="KW-0067">ATP-binding</keyword>
<dbReference type="SUPFAM" id="SSF53850">
    <property type="entry name" value="Periplasmic binding protein-like II"/>
    <property type="match status" value="1"/>
</dbReference>
<dbReference type="GO" id="GO:0000155">
    <property type="term" value="F:phosphorelay sensor kinase activity"/>
    <property type="evidence" value="ECO:0007669"/>
    <property type="project" value="InterPro"/>
</dbReference>
<sequence>MKNIQKHFILVIMVVVCIILWNQIVVMKYGTTLPTYLKYSSPITEREKDYLKVHSPIRLGSDITAPPISYYDKATGEYAGLIVDYVNFLSIETATPITINMYTFYNLVEALREQKIDVCDMFPSESRAKEFDFSIRIYRLKTVVISPKDGSNILDIMELSGKKIAIPKGDLAAEYINNFLKEERKPMVQFVPVNDTKTVLELLQQGVVDAAIGDEVVISTYWKEYNVYETQKYNVILLYEKDVVLAVNKDSDLLLTVLNKGILQMKKNQIVPKVQQKWFGISESIRGEKRELESFINIAIILLICLIGLYIWNYFLKRRVLEKTKEIEENKKNISMILNNLDIALFIINEACVVIECNQAFLTLLSQSRKDVVEKSLFEFSFLSELLEISKYSQWKEDISLKFRKTIKSRCYEVKLSPYISREEKLRILSIEDITEKLIIERKLHQENKMITIGQISAGLAHEIRNPLGTIRNGIYLIKMKVSNKSQEKAISMMENSIQRVNNLIEHLLRFSRTASDKCTQENIETIVSNIMTLMETKLKAKKIQYHVNLEGNFTVTLNIEAVNIILINLIENAIDAFLADKEDNLIQISISTTEDSLRFLIEDNGVGISEEALPYIFDPFYTTKGEGHGTGLGLYLVYNEVKKYNGDISVESQYGIGTKFFISIHF</sequence>
<dbReference type="Pfam" id="PF00512">
    <property type="entry name" value="HisKA"/>
    <property type="match status" value="1"/>
</dbReference>
<evidence type="ECO:0000256" key="3">
    <source>
        <dbReference type="ARBA" id="ARBA00022553"/>
    </source>
</evidence>
<accession>A0AAX2J981</accession>
<dbReference type="EMBL" id="LS483487">
    <property type="protein sequence ID" value="SQJ00603.1"/>
    <property type="molecule type" value="Genomic_DNA"/>
</dbReference>
<keyword evidence="3" id="KW-0597">Phosphoprotein</keyword>
<dbReference type="GO" id="GO:0005524">
    <property type="term" value="F:ATP binding"/>
    <property type="evidence" value="ECO:0007669"/>
    <property type="project" value="UniProtKB-KW"/>
</dbReference>
<dbReference type="InterPro" id="IPR000014">
    <property type="entry name" value="PAS"/>
</dbReference>
<dbReference type="SUPFAM" id="SSF55785">
    <property type="entry name" value="PYP-like sensor domain (PAS domain)"/>
    <property type="match status" value="1"/>
</dbReference>
<comment type="catalytic activity">
    <reaction evidence="1">
        <text>ATP + protein L-histidine = ADP + protein N-phospho-L-histidine.</text>
        <dbReference type="EC" id="2.7.13.3"/>
    </reaction>
</comment>
<evidence type="ECO:0000256" key="7">
    <source>
        <dbReference type="ARBA" id="ARBA00022840"/>
    </source>
</evidence>
<dbReference type="SMART" id="SM00388">
    <property type="entry name" value="HisKA"/>
    <property type="match status" value="1"/>
</dbReference>
<dbReference type="InterPro" id="IPR004358">
    <property type="entry name" value="Sig_transdc_His_kin-like_C"/>
</dbReference>
<dbReference type="SMART" id="SM00387">
    <property type="entry name" value="HATPase_c"/>
    <property type="match status" value="1"/>
</dbReference>
<evidence type="ECO:0000256" key="2">
    <source>
        <dbReference type="ARBA" id="ARBA00012438"/>
    </source>
</evidence>
<evidence type="ECO:0000313" key="13">
    <source>
        <dbReference type="Proteomes" id="UP000249008"/>
    </source>
</evidence>
<reference evidence="12 13" key="1">
    <citation type="submission" date="2018-06" db="EMBL/GenBank/DDBJ databases">
        <authorList>
            <consortium name="Pathogen Informatics"/>
            <person name="Doyle S."/>
        </authorList>
    </citation>
    <scope>NUCLEOTIDE SEQUENCE [LARGE SCALE GENOMIC DNA]</scope>
    <source>
        <strain evidence="12 13">NCTC12112</strain>
    </source>
</reference>
<dbReference type="Proteomes" id="UP000249008">
    <property type="component" value="Chromosome 1"/>
</dbReference>
<gene>
    <name evidence="12" type="primary">zraS_2</name>
    <name evidence="12" type="ORF">NCTC12112_00897</name>
</gene>
<dbReference type="InterPro" id="IPR036890">
    <property type="entry name" value="HATPase_C_sf"/>
</dbReference>
<dbReference type="GO" id="GO:0006355">
    <property type="term" value="P:regulation of DNA-templated transcription"/>
    <property type="evidence" value="ECO:0007669"/>
    <property type="project" value="InterPro"/>
</dbReference>
<dbReference type="SMART" id="SM00062">
    <property type="entry name" value="PBPb"/>
    <property type="match status" value="1"/>
</dbReference>
<proteinExistence type="predicted"/>
<keyword evidence="6" id="KW-0418">Kinase</keyword>
<dbReference type="PANTHER" id="PTHR43065">
    <property type="entry name" value="SENSOR HISTIDINE KINASE"/>
    <property type="match status" value="1"/>
</dbReference>
<evidence type="ECO:0000313" key="12">
    <source>
        <dbReference type="EMBL" id="SQJ00603.1"/>
    </source>
</evidence>
<evidence type="ECO:0000256" key="8">
    <source>
        <dbReference type="ARBA" id="ARBA00023012"/>
    </source>
</evidence>
<evidence type="ECO:0000256" key="5">
    <source>
        <dbReference type="ARBA" id="ARBA00022741"/>
    </source>
</evidence>
<dbReference type="AlphaFoldDB" id="A0AAX2J981"/>
<dbReference type="CDD" id="cd01007">
    <property type="entry name" value="PBP2_BvgS_HisK_like"/>
    <property type="match status" value="1"/>
</dbReference>
<organism evidence="12 13">
    <name type="scientific">Fusobacterium ulcerans</name>
    <dbReference type="NCBI Taxonomy" id="861"/>
    <lineage>
        <taxon>Bacteria</taxon>
        <taxon>Fusobacteriati</taxon>
        <taxon>Fusobacteriota</taxon>
        <taxon>Fusobacteriia</taxon>
        <taxon>Fusobacteriales</taxon>
        <taxon>Fusobacteriaceae</taxon>
        <taxon>Fusobacterium</taxon>
    </lineage>
</organism>